<protein>
    <submittedName>
        <fullName evidence="2">Uncharacterized protein</fullName>
    </submittedName>
</protein>
<dbReference type="Proteomes" id="UP000009882">
    <property type="component" value="Unassembled WGS sequence"/>
</dbReference>
<proteinExistence type="predicted"/>
<dbReference type="AlphaFoldDB" id="K9FXK1"/>
<organism evidence="2 3">
    <name type="scientific">Penicillium digitatum (strain PHI26 / CECT 20796)</name>
    <name type="common">Green mold</name>
    <dbReference type="NCBI Taxonomy" id="1170229"/>
    <lineage>
        <taxon>Eukaryota</taxon>
        <taxon>Fungi</taxon>
        <taxon>Dikarya</taxon>
        <taxon>Ascomycota</taxon>
        <taxon>Pezizomycotina</taxon>
        <taxon>Eurotiomycetes</taxon>
        <taxon>Eurotiomycetidae</taxon>
        <taxon>Eurotiales</taxon>
        <taxon>Aspergillaceae</taxon>
        <taxon>Penicillium</taxon>
    </lineage>
</organism>
<dbReference type="EMBL" id="AKCT01000150">
    <property type="protein sequence ID" value="EKV13829.1"/>
    <property type="molecule type" value="Genomic_DNA"/>
</dbReference>
<feature type="compositionally biased region" description="Low complexity" evidence="1">
    <location>
        <begin position="58"/>
        <end position="68"/>
    </location>
</feature>
<dbReference type="OrthoDB" id="4356735at2759"/>
<dbReference type="InParanoid" id="K9FXK1"/>
<evidence type="ECO:0000313" key="3">
    <source>
        <dbReference type="Proteomes" id="UP000009882"/>
    </source>
</evidence>
<evidence type="ECO:0000313" key="2">
    <source>
        <dbReference type="EMBL" id="EKV13829.1"/>
    </source>
</evidence>
<dbReference type="OMA" id="SHDENAF"/>
<gene>
    <name evidence="2" type="ORF">PDIG_35730</name>
</gene>
<evidence type="ECO:0000256" key="1">
    <source>
        <dbReference type="SAM" id="MobiDB-lite"/>
    </source>
</evidence>
<comment type="caution">
    <text evidence="2">The sequence shown here is derived from an EMBL/GenBank/DDBJ whole genome shotgun (WGS) entry which is preliminary data.</text>
</comment>
<dbReference type="HOGENOM" id="CLU_1876136_0_0_1"/>
<sequence length="136" mass="15447">MSHDENAFNVTGFPFMEVSTNHPYGPTYNPLPPEICSEVCIHPSIPQSERWLTGCLSSTVTPSPWPSSRYRKIRPRPARTSPAPGSKNEDIQLDQRPTKKARRTQYRVTGTINQPARRNQTRYAWPVPPTLFTLAN</sequence>
<feature type="region of interest" description="Disordered" evidence="1">
    <location>
        <begin position="58"/>
        <end position="108"/>
    </location>
</feature>
<reference evidence="3" key="1">
    <citation type="journal article" date="2012" name="BMC Genomics">
        <title>Genome sequence of the necrotrophic fungus Penicillium digitatum, the main postharvest pathogen of citrus.</title>
        <authorList>
            <person name="Marcet-Houben M."/>
            <person name="Ballester A.-R."/>
            <person name="de la Fuente B."/>
            <person name="Harries E."/>
            <person name="Marcos J.F."/>
            <person name="Gonzalez-Candelas L."/>
            <person name="Gabaldon T."/>
        </authorList>
    </citation>
    <scope>NUCLEOTIDE SEQUENCE [LARGE SCALE GENOMIC DNA]</scope>
    <source>
        <strain evidence="3">PHI26 / CECT 20796</strain>
    </source>
</reference>
<accession>K9FXK1</accession>
<keyword evidence="3" id="KW-1185">Reference proteome</keyword>
<name>K9FXK1_PEND2</name>